<evidence type="ECO:0000256" key="2">
    <source>
        <dbReference type="ARBA" id="ARBA00022692"/>
    </source>
</evidence>
<comment type="caution">
    <text evidence="8">The sequence shown here is derived from an EMBL/GenBank/DDBJ whole genome shotgun (WGS) entry which is preliminary data.</text>
</comment>
<feature type="compositionally biased region" description="Basic and acidic residues" evidence="5">
    <location>
        <begin position="527"/>
        <end position="547"/>
    </location>
</feature>
<feature type="region of interest" description="Disordered" evidence="5">
    <location>
        <begin position="1"/>
        <end position="26"/>
    </location>
</feature>
<evidence type="ECO:0000259" key="7">
    <source>
        <dbReference type="PROSITE" id="PS50850"/>
    </source>
</evidence>
<evidence type="ECO:0000256" key="6">
    <source>
        <dbReference type="SAM" id="Phobius"/>
    </source>
</evidence>
<dbReference type="GO" id="GO:0022857">
    <property type="term" value="F:transmembrane transporter activity"/>
    <property type="evidence" value="ECO:0007669"/>
    <property type="project" value="InterPro"/>
</dbReference>
<evidence type="ECO:0000313" key="9">
    <source>
        <dbReference type="Proteomes" id="UP000606974"/>
    </source>
</evidence>
<feature type="transmembrane region" description="Helical" evidence="6">
    <location>
        <begin position="107"/>
        <end position="125"/>
    </location>
</feature>
<dbReference type="Gene3D" id="1.20.1720.10">
    <property type="entry name" value="Multidrug resistance protein D"/>
    <property type="match status" value="1"/>
</dbReference>
<feature type="transmembrane region" description="Helical" evidence="6">
    <location>
        <begin position="413"/>
        <end position="437"/>
    </location>
</feature>
<dbReference type="GO" id="GO:0005886">
    <property type="term" value="C:plasma membrane"/>
    <property type="evidence" value="ECO:0007669"/>
    <property type="project" value="TreeGrafter"/>
</dbReference>
<gene>
    <name evidence="8" type="ORF">GJ744_003293</name>
</gene>
<dbReference type="PROSITE" id="PS50850">
    <property type="entry name" value="MFS"/>
    <property type="match status" value="1"/>
</dbReference>
<feature type="transmembrane region" description="Helical" evidence="6">
    <location>
        <begin position="284"/>
        <end position="306"/>
    </location>
</feature>
<dbReference type="SUPFAM" id="SSF103473">
    <property type="entry name" value="MFS general substrate transporter"/>
    <property type="match status" value="1"/>
</dbReference>
<feature type="transmembrane region" description="Helical" evidence="6">
    <location>
        <begin position="137"/>
        <end position="161"/>
    </location>
</feature>
<evidence type="ECO:0000256" key="1">
    <source>
        <dbReference type="ARBA" id="ARBA00004141"/>
    </source>
</evidence>
<feature type="domain" description="Major facilitator superfamily (MFS) profile" evidence="7">
    <location>
        <begin position="41"/>
        <end position="498"/>
    </location>
</feature>
<dbReference type="InterPro" id="IPR036259">
    <property type="entry name" value="MFS_trans_sf"/>
</dbReference>
<feature type="transmembrane region" description="Helical" evidence="6">
    <location>
        <begin position="384"/>
        <end position="401"/>
    </location>
</feature>
<dbReference type="Gene3D" id="1.20.1250.20">
    <property type="entry name" value="MFS general substrate transporter like domains"/>
    <property type="match status" value="1"/>
</dbReference>
<dbReference type="PANTHER" id="PTHR23502:SF151">
    <property type="entry name" value="MAJOR FACILITATOR SUPERFAMILY (MFS) PROFILE DOMAIN-CONTAINING PROTEIN"/>
    <property type="match status" value="1"/>
</dbReference>
<keyword evidence="4 6" id="KW-0472">Membrane</keyword>
<keyword evidence="3 6" id="KW-1133">Transmembrane helix</keyword>
<evidence type="ECO:0000313" key="8">
    <source>
        <dbReference type="EMBL" id="KAF7503751.1"/>
    </source>
</evidence>
<organism evidence="8 9">
    <name type="scientific">Endocarpon pusillum</name>
    <dbReference type="NCBI Taxonomy" id="364733"/>
    <lineage>
        <taxon>Eukaryota</taxon>
        <taxon>Fungi</taxon>
        <taxon>Dikarya</taxon>
        <taxon>Ascomycota</taxon>
        <taxon>Pezizomycotina</taxon>
        <taxon>Eurotiomycetes</taxon>
        <taxon>Chaetothyriomycetidae</taxon>
        <taxon>Verrucariales</taxon>
        <taxon>Verrucariaceae</taxon>
        <taxon>Endocarpon</taxon>
    </lineage>
</organism>
<feature type="transmembrane region" description="Helical" evidence="6">
    <location>
        <begin position="173"/>
        <end position="191"/>
    </location>
</feature>
<dbReference type="AlphaFoldDB" id="A0A8H7AAX0"/>
<dbReference type="PANTHER" id="PTHR23502">
    <property type="entry name" value="MAJOR FACILITATOR SUPERFAMILY"/>
    <property type="match status" value="1"/>
</dbReference>
<accession>A0A8H7AAX0</accession>
<feature type="transmembrane region" description="Helical" evidence="6">
    <location>
        <begin position="197"/>
        <end position="217"/>
    </location>
</feature>
<dbReference type="InterPro" id="IPR020846">
    <property type="entry name" value="MFS_dom"/>
</dbReference>
<feature type="transmembrane region" description="Helical" evidence="6">
    <location>
        <begin position="40"/>
        <end position="62"/>
    </location>
</feature>
<evidence type="ECO:0000256" key="3">
    <source>
        <dbReference type="ARBA" id="ARBA00022989"/>
    </source>
</evidence>
<dbReference type="Pfam" id="PF07690">
    <property type="entry name" value="MFS_1"/>
    <property type="match status" value="1"/>
</dbReference>
<feature type="compositionally biased region" description="Pro residues" evidence="5">
    <location>
        <begin position="1"/>
        <end position="10"/>
    </location>
</feature>
<sequence length="547" mass="58817">MCPQLSPPEPLRASEAEKPPDGISNSENDYSNFSAAMRTYLTYLLGFIMILSTLTATIYFPLIPMLSAHFSVSIQAINLTVTVYAICQAFSPALFASLADASGRRPVLLGLIGLYACASLGLALNHNSYSALIALRAVQSIGGSATPSIAYGIVADVAVVAERGKMLGPMLSTCNAISAVGPVAGGGIALTSNGYTWVFLALLIIALTSLLLAGFTLPETGRNVVGNGTQPAHGVWRTWLSLFRGKQFWCWDNESRTDDSNESPLLNNTTAKWRPLSAFTSLGIILYPDAAAVLWMVASSYCVYYTFQVAISVIFDATYGYSELEIGLTFLPGLAGMTIGGIVAGKLMDRNYAKTAREHNVDVDRKKGADLKDFPIESARYRNCLRFVSFEVTLVLGYGWAVQSHVHPSILLIMQFFICGTSTLLSHTASALLVDIFPDKSSTAYASGQIMRCGLSAASAAVLQPLVDAVGRGWYFTIFALFVAISSLASVVASRSRGMRWRQKRQAMTSCEGSDPIPASIPACLPRNDEKGEGTDRIRSTETCSKK</sequence>
<feature type="transmembrane region" description="Helical" evidence="6">
    <location>
        <begin position="326"/>
        <end position="347"/>
    </location>
</feature>
<proteinExistence type="predicted"/>
<dbReference type="Proteomes" id="UP000606974">
    <property type="component" value="Unassembled WGS sequence"/>
</dbReference>
<comment type="subcellular location">
    <subcellularLocation>
        <location evidence="1">Membrane</location>
        <topology evidence="1">Multi-pass membrane protein</topology>
    </subcellularLocation>
</comment>
<dbReference type="EMBL" id="JAACFV010000163">
    <property type="protein sequence ID" value="KAF7503751.1"/>
    <property type="molecule type" value="Genomic_DNA"/>
</dbReference>
<keyword evidence="2 6" id="KW-0812">Transmembrane</keyword>
<evidence type="ECO:0000256" key="5">
    <source>
        <dbReference type="SAM" id="MobiDB-lite"/>
    </source>
</evidence>
<reference evidence="8" key="1">
    <citation type="submission" date="2020-02" db="EMBL/GenBank/DDBJ databases">
        <authorList>
            <person name="Palmer J.M."/>
        </authorList>
    </citation>
    <scope>NUCLEOTIDE SEQUENCE</scope>
    <source>
        <strain evidence="8">EPUS1.4</strain>
        <tissue evidence="8">Thallus</tissue>
    </source>
</reference>
<protein>
    <recommendedName>
        <fullName evidence="7">Major facilitator superfamily (MFS) profile domain-containing protein</fullName>
    </recommendedName>
</protein>
<keyword evidence="9" id="KW-1185">Reference proteome</keyword>
<feature type="transmembrane region" description="Helical" evidence="6">
    <location>
        <begin position="74"/>
        <end position="95"/>
    </location>
</feature>
<dbReference type="InterPro" id="IPR011701">
    <property type="entry name" value="MFS"/>
</dbReference>
<name>A0A8H7AAX0_9EURO</name>
<feature type="transmembrane region" description="Helical" evidence="6">
    <location>
        <begin position="473"/>
        <end position="494"/>
    </location>
</feature>
<dbReference type="OrthoDB" id="440553at2759"/>
<feature type="transmembrane region" description="Helical" evidence="6">
    <location>
        <begin position="449"/>
        <end position="467"/>
    </location>
</feature>
<evidence type="ECO:0000256" key="4">
    <source>
        <dbReference type="ARBA" id="ARBA00023136"/>
    </source>
</evidence>
<feature type="region of interest" description="Disordered" evidence="5">
    <location>
        <begin position="504"/>
        <end position="547"/>
    </location>
</feature>